<reference evidence="1 2" key="1">
    <citation type="submission" date="2016-10" db="EMBL/GenBank/DDBJ databases">
        <authorList>
            <person name="de Groot N.N."/>
        </authorList>
    </citation>
    <scope>NUCLEOTIDE SEQUENCE [LARGE SCALE GENOMIC DNA]</scope>
    <source>
        <strain evidence="1 2">DSM 26130</strain>
    </source>
</reference>
<dbReference type="AlphaFoldDB" id="A0A1I2HNW7"/>
<dbReference type="Proteomes" id="UP000198598">
    <property type="component" value="Unassembled WGS sequence"/>
</dbReference>
<keyword evidence="2" id="KW-1185">Reference proteome</keyword>
<sequence>MMSFGADKRITDPDSIFDNHLDNGAPLVYKTYSLETDTVKTSPYYKHGELLWVRLYYKNRTKDLTLGVGYYFKVICNEQNRIHLKGPDGALELVLVR</sequence>
<evidence type="ECO:0000313" key="2">
    <source>
        <dbReference type="Proteomes" id="UP000198598"/>
    </source>
</evidence>
<name>A0A1I2HNW7_9BACT</name>
<accession>A0A1I2HNW7</accession>
<organism evidence="1 2">
    <name type="scientific">Spirosoma endophyticum</name>
    <dbReference type="NCBI Taxonomy" id="662367"/>
    <lineage>
        <taxon>Bacteria</taxon>
        <taxon>Pseudomonadati</taxon>
        <taxon>Bacteroidota</taxon>
        <taxon>Cytophagia</taxon>
        <taxon>Cytophagales</taxon>
        <taxon>Cytophagaceae</taxon>
        <taxon>Spirosoma</taxon>
    </lineage>
</organism>
<proteinExistence type="predicted"/>
<gene>
    <name evidence="1" type="ORF">SAMN05216167_14619</name>
</gene>
<dbReference type="EMBL" id="FOLQ01000046">
    <property type="protein sequence ID" value="SFF31499.1"/>
    <property type="molecule type" value="Genomic_DNA"/>
</dbReference>
<dbReference type="STRING" id="662367.SAMN05216167_14619"/>
<evidence type="ECO:0000313" key="1">
    <source>
        <dbReference type="EMBL" id="SFF31499.1"/>
    </source>
</evidence>
<protein>
    <submittedName>
        <fullName evidence="1">Uncharacterized protein</fullName>
    </submittedName>
</protein>